<dbReference type="GO" id="GO:0003676">
    <property type="term" value="F:nucleic acid binding"/>
    <property type="evidence" value="ECO:0007669"/>
    <property type="project" value="InterPro"/>
</dbReference>
<dbReference type="InterPro" id="IPR012337">
    <property type="entry name" value="RNaseH-like_sf"/>
</dbReference>
<organism evidence="2">
    <name type="scientific">Blumeria hordei</name>
    <name type="common">Barley powdery mildew</name>
    <name type="synonym">Blumeria graminis f. sp. hordei</name>
    <dbReference type="NCBI Taxonomy" id="2867405"/>
    <lineage>
        <taxon>Eukaryota</taxon>
        <taxon>Fungi</taxon>
        <taxon>Dikarya</taxon>
        <taxon>Ascomycota</taxon>
        <taxon>Pezizomycotina</taxon>
        <taxon>Leotiomycetes</taxon>
        <taxon>Erysiphales</taxon>
        <taxon>Erysiphaceae</taxon>
        <taxon>Blumeria</taxon>
    </lineage>
</organism>
<name>A8U3S1_BLUHO</name>
<feature type="domain" description="RNase H type-1" evidence="1">
    <location>
        <begin position="1"/>
        <end position="77"/>
    </location>
</feature>
<reference evidence="2" key="2">
    <citation type="journal article" date="2008" name="Fungal Genet. Biol.">
        <title>Genetics of avirulence genes in Blumeria graminis f.sp. hordei and physical mapping of AVR(a22) and AVR(a12).</title>
        <authorList>
            <person name="Skamnioti P."/>
            <person name="Pedersen C."/>
            <person name="Al-Chaarani G.R."/>
            <person name="Holefors A."/>
            <person name="Thordal-Christensen H."/>
            <person name="Brown J.K."/>
            <person name="Ridout C.J."/>
        </authorList>
    </citation>
    <scope>NUCLEOTIDE SEQUENCE</scope>
    <source>
        <strain evidence="2">C15</strain>
    </source>
</reference>
<evidence type="ECO:0000313" key="2">
    <source>
        <dbReference type="EMBL" id="ABW72071.1"/>
    </source>
</evidence>
<dbReference type="InterPro" id="IPR036397">
    <property type="entry name" value="RNaseH_sf"/>
</dbReference>
<accession>A8U3S1</accession>
<sequence length="156" mass="17835">MEEAIKKANGGPLKVLLDNPNALRAIRSGRTRSSQSVVDKFMSQTGQFLSVEVRWIPRHSGITGNKQVDKLAKAALRGLLNLRVEQIYTFAALNWLVREQAGEAVEYWWLQNRPRRYEELDLLMGRKRPAEMGIPLSDSSEDRTRRFQGLSRQILA</sequence>
<dbReference type="PROSITE" id="PS50879">
    <property type="entry name" value="RNASE_H_1"/>
    <property type="match status" value="1"/>
</dbReference>
<dbReference type="Gene3D" id="3.30.420.10">
    <property type="entry name" value="Ribonuclease H-like superfamily/Ribonuclease H"/>
    <property type="match status" value="1"/>
</dbReference>
<evidence type="ECO:0000259" key="1">
    <source>
        <dbReference type="PROSITE" id="PS50879"/>
    </source>
</evidence>
<protein>
    <submittedName>
        <fullName evidence="2">TE2</fullName>
    </submittedName>
</protein>
<proteinExistence type="predicted"/>
<dbReference type="EMBL" id="EU098096">
    <property type="protein sequence ID" value="ABW72071.1"/>
    <property type="molecule type" value="Genomic_DNA"/>
</dbReference>
<dbReference type="AlphaFoldDB" id="A8U3S1"/>
<reference evidence="2" key="1">
    <citation type="submission" date="2007-08" db="EMBL/GenBank/DDBJ databases">
        <authorList>
            <person name="Pedersen C.P."/>
            <person name="Holefors A."/>
            <person name="Thordal-Christensen H."/>
        </authorList>
    </citation>
    <scope>NUCLEOTIDE SEQUENCE</scope>
    <source>
        <strain evidence="2">C15</strain>
    </source>
</reference>
<dbReference type="InterPro" id="IPR002156">
    <property type="entry name" value="RNaseH_domain"/>
</dbReference>
<dbReference type="SUPFAM" id="SSF53098">
    <property type="entry name" value="Ribonuclease H-like"/>
    <property type="match status" value="1"/>
</dbReference>
<dbReference type="GO" id="GO:0004523">
    <property type="term" value="F:RNA-DNA hybrid ribonuclease activity"/>
    <property type="evidence" value="ECO:0007669"/>
    <property type="project" value="InterPro"/>
</dbReference>